<gene>
    <name evidence="1" type="ORF">KI387_037523</name>
</gene>
<comment type="caution">
    <text evidence="1">The sequence shown here is derived from an EMBL/GenBank/DDBJ whole genome shotgun (WGS) entry which is preliminary data.</text>
</comment>
<dbReference type="AlphaFoldDB" id="A0AA38FSM9"/>
<protein>
    <submittedName>
        <fullName evidence="1">Uncharacterized protein</fullName>
    </submittedName>
</protein>
<proteinExistence type="predicted"/>
<feature type="non-terminal residue" evidence="1">
    <location>
        <position position="53"/>
    </location>
</feature>
<organism evidence="1 2">
    <name type="scientific">Taxus chinensis</name>
    <name type="common">Chinese yew</name>
    <name type="synonym">Taxus wallichiana var. chinensis</name>
    <dbReference type="NCBI Taxonomy" id="29808"/>
    <lineage>
        <taxon>Eukaryota</taxon>
        <taxon>Viridiplantae</taxon>
        <taxon>Streptophyta</taxon>
        <taxon>Embryophyta</taxon>
        <taxon>Tracheophyta</taxon>
        <taxon>Spermatophyta</taxon>
        <taxon>Pinopsida</taxon>
        <taxon>Pinidae</taxon>
        <taxon>Conifers II</taxon>
        <taxon>Cupressales</taxon>
        <taxon>Taxaceae</taxon>
        <taxon>Taxus</taxon>
    </lineage>
</organism>
<dbReference type="EMBL" id="JAHRHJ020000007">
    <property type="protein sequence ID" value="KAH9309612.1"/>
    <property type="molecule type" value="Genomic_DNA"/>
</dbReference>
<dbReference type="Proteomes" id="UP000824469">
    <property type="component" value="Unassembled WGS sequence"/>
</dbReference>
<evidence type="ECO:0000313" key="2">
    <source>
        <dbReference type="Proteomes" id="UP000824469"/>
    </source>
</evidence>
<sequence>MAEIQIDREKNLIKCHKQKKRIVCAALPQYCLVIGECGIINMEKQDPHPNDAQ</sequence>
<name>A0AA38FSM9_TAXCH</name>
<evidence type="ECO:0000313" key="1">
    <source>
        <dbReference type="EMBL" id="KAH9309612.1"/>
    </source>
</evidence>
<keyword evidence="2" id="KW-1185">Reference proteome</keyword>
<accession>A0AA38FSM9</accession>
<reference evidence="1 2" key="1">
    <citation type="journal article" date="2021" name="Nat. Plants">
        <title>The Taxus genome provides insights into paclitaxel biosynthesis.</title>
        <authorList>
            <person name="Xiong X."/>
            <person name="Gou J."/>
            <person name="Liao Q."/>
            <person name="Li Y."/>
            <person name="Zhou Q."/>
            <person name="Bi G."/>
            <person name="Li C."/>
            <person name="Du R."/>
            <person name="Wang X."/>
            <person name="Sun T."/>
            <person name="Guo L."/>
            <person name="Liang H."/>
            <person name="Lu P."/>
            <person name="Wu Y."/>
            <person name="Zhang Z."/>
            <person name="Ro D.K."/>
            <person name="Shang Y."/>
            <person name="Huang S."/>
            <person name="Yan J."/>
        </authorList>
    </citation>
    <scope>NUCLEOTIDE SEQUENCE [LARGE SCALE GENOMIC DNA]</scope>
    <source>
        <strain evidence="1">Ta-2019</strain>
    </source>
</reference>